<sequence length="109" mass="12139">MIGNADEFQKLAKDNVDVAMRSFGTLSRNFQGIALDTADYSKKSYEDGAAALEKLMSAKSLDKAFEIQADYLRTSYEGFIAHATKLGEYYVDMTKDAYKPFENLAAKAK</sequence>
<dbReference type="OrthoDB" id="7678100at2"/>
<protein>
    <recommendedName>
        <fullName evidence="1">Phasin domain-containing protein</fullName>
    </recommendedName>
</protein>
<evidence type="ECO:0000313" key="2">
    <source>
        <dbReference type="EMBL" id="ESR23577.1"/>
    </source>
</evidence>
<reference evidence="2 3" key="1">
    <citation type="journal article" date="2014" name="Genome Announc.">
        <title>Draft Genome Sequence of Lutibaculum baratangense Strain AMV1T, Isolated from a Mud Volcano in Andamans, India.</title>
        <authorList>
            <person name="Singh A."/>
            <person name="Sreenivas A."/>
            <person name="Sathyanarayana Reddy G."/>
            <person name="Pinnaka A.K."/>
            <person name="Shivaji S."/>
        </authorList>
    </citation>
    <scope>NUCLEOTIDE SEQUENCE [LARGE SCALE GENOMIC DNA]</scope>
    <source>
        <strain evidence="2 3">AMV1</strain>
    </source>
</reference>
<evidence type="ECO:0000313" key="3">
    <source>
        <dbReference type="Proteomes" id="UP000017819"/>
    </source>
</evidence>
<dbReference type="AlphaFoldDB" id="V4QUZ9"/>
<proteinExistence type="predicted"/>
<dbReference type="InterPro" id="IPR018968">
    <property type="entry name" value="Phasin"/>
</dbReference>
<dbReference type="Pfam" id="PF09361">
    <property type="entry name" value="Phasin_2"/>
    <property type="match status" value="1"/>
</dbReference>
<feature type="domain" description="Phasin" evidence="1">
    <location>
        <begin position="7"/>
        <end position="102"/>
    </location>
</feature>
<comment type="caution">
    <text evidence="2">The sequence shown here is derived from an EMBL/GenBank/DDBJ whole genome shotgun (WGS) entry which is preliminary data.</text>
</comment>
<accession>V4QUZ9</accession>
<keyword evidence="3" id="KW-1185">Reference proteome</keyword>
<name>V4QUZ9_9HYPH</name>
<gene>
    <name evidence="2" type="ORF">N177_3645</name>
</gene>
<dbReference type="RefSeq" id="WP_023433763.1">
    <property type="nucleotide sequence ID" value="NZ_AWXZ01000039.1"/>
</dbReference>
<organism evidence="2 3">
    <name type="scientific">Lutibaculum baratangense AMV1</name>
    <dbReference type="NCBI Taxonomy" id="631454"/>
    <lineage>
        <taxon>Bacteria</taxon>
        <taxon>Pseudomonadati</taxon>
        <taxon>Pseudomonadota</taxon>
        <taxon>Alphaproteobacteria</taxon>
        <taxon>Hyphomicrobiales</taxon>
        <taxon>Tepidamorphaceae</taxon>
        <taxon>Lutibaculum</taxon>
    </lineage>
</organism>
<evidence type="ECO:0000259" key="1">
    <source>
        <dbReference type="Pfam" id="PF09361"/>
    </source>
</evidence>
<dbReference type="STRING" id="631454.N177_3645"/>
<dbReference type="Proteomes" id="UP000017819">
    <property type="component" value="Unassembled WGS sequence"/>
</dbReference>
<dbReference type="EMBL" id="AWXZ01000039">
    <property type="protein sequence ID" value="ESR23577.1"/>
    <property type="molecule type" value="Genomic_DNA"/>
</dbReference>
<dbReference type="eggNOG" id="COG5490">
    <property type="taxonomic scope" value="Bacteria"/>
</dbReference>